<evidence type="ECO:0000313" key="3">
    <source>
        <dbReference type="Proteomes" id="UP000678393"/>
    </source>
</evidence>
<evidence type="ECO:0000256" key="1">
    <source>
        <dbReference type="SAM" id="MobiDB-lite"/>
    </source>
</evidence>
<reference evidence="2" key="1">
    <citation type="submission" date="2021-04" db="EMBL/GenBank/DDBJ databases">
        <authorList>
            <consortium name="Molecular Ecology Group"/>
        </authorList>
    </citation>
    <scope>NUCLEOTIDE SEQUENCE</scope>
</reference>
<proteinExistence type="predicted"/>
<protein>
    <recommendedName>
        <fullName evidence="4">Protein phosphatase 1 regulatory subunit 36</fullName>
    </recommendedName>
</protein>
<feature type="region of interest" description="Disordered" evidence="1">
    <location>
        <begin position="251"/>
        <end position="293"/>
    </location>
</feature>
<dbReference type="EMBL" id="CAJHNH020003020">
    <property type="protein sequence ID" value="CAG5128351.1"/>
    <property type="molecule type" value="Genomic_DNA"/>
</dbReference>
<dbReference type="Pfam" id="PF14895">
    <property type="entry name" value="PPPI_inhib"/>
    <property type="match status" value="1"/>
</dbReference>
<dbReference type="AlphaFoldDB" id="A0A8S3ZPB5"/>
<keyword evidence="3" id="KW-1185">Reference proteome</keyword>
<dbReference type="PANTHER" id="PTHR21055">
    <property type="entry name" value="PROTEIN PHOSPHATASE 1 REGULATORY SUBUNIT 36"/>
    <property type="match status" value="1"/>
</dbReference>
<evidence type="ECO:0008006" key="4">
    <source>
        <dbReference type="Google" id="ProtNLM"/>
    </source>
</evidence>
<dbReference type="OrthoDB" id="6724830at2759"/>
<comment type="caution">
    <text evidence="2">The sequence shown here is derived from an EMBL/GenBank/DDBJ whole genome shotgun (WGS) entry which is preliminary data.</text>
</comment>
<name>A0A8S3ZPB5_9EUPU</name>
<gene>
    <name evidence="2" type="ORF">CUNI_LOCUS13909</name>
</gene>
<dbReference type="PANTHER" id="PTHR21055:SF3">
    <property type="entry name" value="PROTEIN PHOSPHATASE 1 REGULATORY SUBUNIT 36"/>
    <property type="match status" value="1"/>
</dbReference>
<sequence length="443" mass="50461">CRCLADGPGEKTRSTLAWSLSAITQLWINKTGEKKPSLVMSKVIWRGHPLVFPEQECWQAELQQQDPSSRHSHLAAGSRLTTPQSHSATSKMLPWKPCQNITTFRFTLRCCTERKDLTISCYICCIILTVIFNKMNMDNKRNLMYIEPCKGEKVEYANVCDRLKHAQKMLGGAYSLLLLGLELEEQHHMACGRSKLSRTNTDRSLFETFYQFCTYFVWITFYRKQFVQIQQEVGRLLRSDTFNPALRAQAETAGTGGTELTKAEDKEEVWKEQTMSEQEQKSTQRESRRHYPKRPAIKSIVNQRSPAIISILPSPKEEAHRLFRRPHEKTERSSFYALRDAEADDYTENNLLDQMLDVSSFKVGLLGQLYRQFNPLTLSPVGPEAGGEANTDDHEENSAILFWVAKGQEAAICEVCALHAALSRQATAISRATTEAVFTDDEC</sequence>
<organism evidence="2 3">
    <name type="scientific">Candidula unifasciata</name>
    <dbReference type="NCBI Taxonomy" id="100452"/>
    <lineage>
        <taxon>Eukaryota</taxon>
        <taxon>Metazoa</taxon>
        <taxon>Spiralia</taxon>
        <taxon>Lophotrochozoa</taxon>
        <taxon>Mollusca</taxon>
        <taxon>Gastropoda</taxon>
        <taxon>Heterobranchia</taxon>
        <taxon>Euthyneura</taxon>
        <taxon>Panpulmonata</taxon>
        <taxon>Eupulmonata</taxon>
        <taxon>Stylommatophora</taxon>
        <taxon>Helicina</taxon>
        <taxon>Helicoidea</taxon>
        <taxon>Geomitridae</taxon>
        <taxon>Candidula</taxon>
    </lineage>
</organism>
<dbReference type="Proteomes" id="UP000678393">
    <property type="component" value="Unassembled WGS sequence"/>
</dbReference>
<accession>A0A8S3ZPB5</accession>
<dbReference type="GO" id="GO:0019902">
    <property type="term" value="F:phosphatase binding"/>
    <property type="evidence" value="ECO:0007669"/>
    <property type="project" value="InterPro"/>
</dbReference>
<feature type="compositionally biased region" description="Basic and acidic residues" evidence="1">
    <location>
        <begin position="261"/>
        <end position="271"/>
    </location>
</feature>
<dbReference type="InterPro" id="IPR026142">
    <property type="entry name" value="Pro_pase_1_reg_su_36"/>
</dbReference>
<feature type="non-terminal residue" evidence="2">
    <location>
        <position position="1"/>
    </location>
</feature>
<evidence type="ECO:0000313" key="2">
    <source>
        <dbReference type="EMBL" id="CAG5128351.1"/>
    </source>
</evidence>